<name>A0ACA9RWZ0_9GLOM</name>
<evidence type="ECO:0000313" key="1">
    <source>
        <dbReference type="EMBL" id="CAG8814685.1"/>
    </source>
</evidence>
<evidence type="ECO:0000313" key="2">
    <source>
        <dbReference type="Proteomes" id="UP000789920"/>
    </source>
</evidence>
<sequence>WLRYMLLIKLFSPPDNSSQLISLKLISPVDSFDGDEPKTLSLLVEKGDSKPDRPLSNQNDDRDIHLIHPKPAYLKDPFQYSTLNVSSHYINLISSSDLSIGSSGNNQTSQANINNRNNTNVIGKLSRDVSDDELTISEDVDSSQAIELILRRL</sequence>
<feature type="non-terminal residue" evidence="1">
    <location>
        <position position="1"/>
    </location>
</feature>
<accession>A0ACA9RWZ0</accession>
<gene>
    <name evidence="1" type="ORF">RPERSI_LOCUS24047</name>
</gene>
<comment type="caution">
    <text evidence="1">The sequence shown here is derived from an EMBL/GenBank/DDBJ whole genome shotgun (WGS) entry which is preliminary data.</text>
</comment>
<keyword evidence="2" id="KW-1185">Reference proteome</keyword>
<organism evidence="1 2">
    <name type="scientific">Racocetra persica</name>
    <dbReference type="NCBI Taxonomy" id="160502"/>
    <lineage>
        <taxon>Eukaryota</taxon>
        <taxon>Fungi</taxon>
        <taxon>Fungi incertae sedis</taxon>
        <taxon>Mucoromycota</taxon>
        <taxon>Glomeromycotina</taxon>
        <taxon>Glomeromycetes</taxon>
        <taxon>Diversisporales</taxon>
        <taxon>Gigasporaceae</taxon>
        <taxon>Racocetra</taxon>
    </lineage>
</organism>
<protein>
    <submittedName>
        <fullName evidence="1">20029_t:CDS:1</fullName>
    </submittedName>
</protein>
<proteinExistence type="predicted"/>
<reference evidence="1" key="1">
    <citation type="submission" date="2021-06" db="EMBL/GenBank/DDBJ databases">
        <authorList>
            <person name="Kallberg Y."/>
            <person name="Tangrot J."/>
            <person name="Rosling A."/>
        </authorList>
    </citation>
    <scope>NUCLEOTIDE SEQUENCE</scope>
    <source>
        <strain evidence="1">MA461A</strain>
    </source>
</reference>
<dbReference type="EMBL" id="CAJVQC010076429">
    <property type="protein sequence ID" value="CAG8814685.1"/>
    <property type="molecule type" value="Genomic_DNA"/>
</dbReference>
<dbReference type="Proteomes" id="UP000789920">
    <property type="component" value="Unassembled WGS sequence"/>
</dbReference>